<dbReference type="AlphaFoldDB" id="A0A9N9QZU0"/>
<dbReference type="Proteomes" id="UP001153714">
    <property type="component" value="Chromosome 16"/>
</dbReference>
<evidence type="ECO:0000313" key="4">
    <source>
        <dbReference type="Proteomes" id="UP001153714"/>
    </source>
</evidence>
<feature type="domain" description="FP protein C-terminal" evidence="2">
    <location>
        <begin position="260"/>
        <end position="290"/>
    </location>
</feature>
<evidence type="ECO:0000256" key="1">
    <source>
        <dbReference type="SAM" id="MobiDB-lite"/>
    </source>
</evidence>
<dbReference type="Pfam" id="PF25298">
    <property type="entry name" value="Baculo_FP_2nd"/>
    <property type="match status" value="1"/>
</dbReference>
<sequence>MKQRRTGDNTNTSLCQPSTIQSVDEQSDKTCLNDNANVTLRNKSQRSQQVKLAGEGTPTGVSEERLRVIIRQELTEILKTNLKALVKEELSNIAQQLSGFHDSLTYFNGSFEDIKRDIEKITLTVKSLETDNIKLYATIADLSVRLSSLEQVSRESNIEINGIPERKSENLIGVVSQLTQSVGCSVAVDDILHVTRVAKLNRDNKRPRSIVAKLRSPRQRVSLLAAVSSYNRKNPKNKLNTTHFGLEEPGHPVFVSEHLTPANKSLHAAVRMKAKEMSYKFVWVRNGRICKKGRI</sequence>
<feature type="compositionally biased region" description="Polar residues" evidence="1">
    <location>
        <begin position="8"/>
        <end position="20"/>
    </location>
</feature>
<protein>
    <recommendedName>
        <fullName evidence="2">FP protein C-terminal domain-containing protein</fullName>
    </recommendedName>
</protein>
<evidence type="ECO:0000259" key="2">
    <source>
        <dbReference type="Pfam" id="PF25298"/>
    </source>
</evidence>
<proteinExistence type="predicted"/>
<name>A0A9N9QZU0_9NEOP</name>
<reference evidence="3" key="1">
    <citation type="submission" date="2021-12" db="EMBL/GenBank/DDBJ databases">
        <authorList>
            <person name="King R."/>
        </authorList>
    </citation>
    <scope>NUCLEOTIDE SEQUENCE</scope>
</reference>
<reference evidence="3" key="2">
    <citation type="submission" date="2022-10" db="EMBL/GenBank/DDBJ databases">
        <authorList>
            <consortium name="ENA_rothamsted_submissions"/>
            <consortium name="culmorum"/>
            <person name="King R."/>
        </authorList>
    </citation>
    <scope>NUCLEOTIDE SEQUENCE</scope>
</reference>
<accession>A0A9N9QZU0</accession>
<dbReference type="OrthoDB" id="5984028at2759"/>
<keyword evidence="4" id="KW-1185">Reference proteome</keyword>
<organism evidence="3 4">
    <name type="scientific">Diatraea saccharalis</name>
    <name type="common">sugarcane borer</name>
    <dbReference type="NCBI Taxonomy" id="40085"/>
    <lineage>
        <taxon>Eukaryota</taxon>
        <taxon>Metazoa</taxon>
        <taxon>Ecdysozoa</taxon>
        <taxon>Arthropoda</taxon>
        <taxon>Hexapoda</taxon>
        <taxon>Insecta</taxon>
        <taxon>Pterygota</taxon>
        <taxon>Neoptera</taxon>
        <taxon>Endopterygota</taxon>
        <taxon>Lepidoptera</taxon>
        <taxon>Glossata</taxon>
        <taxon>Ditrysia</taxon>
        <taxon>Pyraloidea</taxon>
        <taxon>Crambidae</taxon>
        <taxon>Crambinae</taxon>
        <taxon>Diatraea</taxon>
    </lineage>
</organism>
<evidence type="ECO:0000313" key="3">
    <source>
        <dbReference type="EMBL" id="CAG9786701.1"/>
    </source>
</evidence>
<dbReference type="EMBL" id="OU893347">
    <property type="protein sequence ID" value="CAG9786701.1"/>
    <property type="molecule type" value="Genomic_DNA"/>
</dbReference>
<gene>
    <name evidence="3" type="ORF">DIATSA_LOCUS4638</name>
</gene>
<dbReference type="InterPro" id="IPR057251">
    <property type="entry name" value="FP_C"/>
</dbReference>
<feature type="region of interest" description="Disordered" evidence="1">
    <location>
        <begin position="1"/>
        <end position="20"/>
    </location>
</feature>